<dbReference type="PROSITE" id="PS50890">
    <property type="entry name" value="PUA"/>
    <property type="match status" value="1"/>
</dbReference>
<dbReference type="InterPro" id="IPR036974">
    <property type="entry name" value="PUA_sf"/>
</dbReference>
<dbReference type="Gene3D" id="2.30.130.10">
    <property type="entry name" value="PUA domain"/>
    <property type="match status" value="1"/>
</dbReference>
<evidence type="ECO:0000256" key="4">
    <source>
        <dbReference type="ARBA" id="ARBA00022679"/>
    </source>
</evidence>
<dbReference type="PIRSF" id="PIRSF000729">
    <property type="entry name" value="GK"/>
    <property type="match status" value="1"/>
</dbReference>
<evidence type="ECO:0000256" key="7">
    <source>
        <dbReference type="ARBA" id="ARBA00022840"/>
    </source>
</evidence>
<dbReference type="InterPro" id="IPR002478">
    <property type="entry name" value="PUA"/>
</dbReference>
<evidence type="ECO:0000256" key="6">
    <source>
        <dbReference type="ARBA" id="ARBA00022777"/>
    </source>
</evidence>
<keyword evidence="2" id="KW-0028">Amino-acid biosynthesis</keyword>
<evidence type="ECO:0000259" key="8">
    <source>
        <dbReference type="Pfam" id="PF00696"/>
    </source>
</evidence>
<dbReference type="InterPro" id="IPR015947">
    <property type="entry name" value="PUA-like_sf"/>
</dbReference>
<protein>
    <submittedName>
        <fullName evidence="10">Glutamate 5-kinase</fullName>
    </submittedName>
</protein>
<dbReference type="Gene3D" id="3.40.1160.10">
    <property type="entry name" value="Acetylglutamate kinase-like"/>
    <property type="match status" value="1"/>
</dbReference>
<dbReference type="InterPro" id="IPR019797">
    <property type="entry name" value="Glutamate_5-kinase_CS"/>
</dbReference>
<keyword evidence="11" id="KW-1185">Reference proteome</keyword>
<evidence type="ECO:0000256" key="2">
    <source>
        <dbReference type="ARBA" id="ARBA00022605"/>
    </source>
</evidence>
<feature type="domain" description="Aspartate/glutamate/uridylate kinase" evidence="8">
    <location>
        <begin position="2"/>
        <end position="201"/>
    </location>
</feature>
<dbReference type="PANTHER" id="PTHR43654">
    <property type="entry name" value="GLUTAMATE 5-KINASE"/>
    <property type="match status" value="1"/>
</dbReference>
<gene>
    <name evidence="10" type="primary">proB</name>
    <name evidence="10" type="ORF">GCM10010833_32900</name>
</gene>
<reference evidence="11" key="1">
    <citation type="journal article" date="2019" name="Int. J. Syst. Evol. Microbiol.">
        <title>The Global Catalogue of Microorganisms (GCM) 10K type strain sequencing project: providing services to taxonomists for standard genome sequencing and annotation.</title>
        <authorList>
            <consortium name="The Broad Institute Genomics Platform"/>
            <consortium name="The Broad Institute Genome Sequencing Center for Infectious Disease"/>
            <person name="Wu L."/>
            <person name="Ma J."/>
        </authorList>
    </citation>
    <scope>NUCLEOTIDE SEQUENCE [LARGE SCALE GENOMIC DNA]</scope>
    <source>
        <strain evidence="11">CGMCC 1.12851</strain>
    </source>
</reference>
<dbReference type="SUPFAM" id="SSF88697">
    <property type="entry name" value="PUA domain-like"/>
    <property type="match status" value="1"/>
</dbReference>
<evidence type="ECO:0000313" key="11">
    <source>
        <dbReference type="Proteomes" id="UP000614261"/>
    </source>
</evidence>
<dbReference type="Pfam" id="PF00696">
    <property type="entry name" value="AA_kinase"/>
    <property type="match status" value="1"/>
</dbReference>
<name>A0ABQ1JU87_9SPHN</name>
<evidence type="ECO:0000256" key="1">
    <source>
        <dbReference type="ARBA" id="ARBA00022490"/>
    </source>
</evidence>
<keyword evidence="6" id="KW-0418">Kinase</keyword>
<dbReference type="InterPro" id="IPR041739">
    <property type="entry name" value="G5K_ProB"/>
</dbReference>
<dbReference type="Pfam" id="PF01472">
    <property type="entry name" value="PUA"/>
    <property type="match status" value="1"/>
</dbReference>
<dbReference type="PROSITE" id="PS00902">
    <property type="entry name" value="GLUTAMATE_5_KINASE"/>
    <property type="match status" value="1"/>
</dbReference>
<dbReference type="PANTHER" id="PTHR43654:SF1">
    <property type="entry name" value="ISOPENTENYL PHOSPHATE KINASE"/>
    <property type="match status" value="1"/>
</dbReference>
<dbReference type="SUPFAM" id="SSF53633">
    <property type="entry name" value="Carbamate kinase-like"/>
    <property type="match status" value="1"/>
</dbReference>
<sequence>MEDIALLSSRGYEVILCSSGAVSLGMKMIGLTPATAGLRDKQAAAACGMPLLLNAYKQIGHEHDLNIAQILVTLGDFGDHRRFLNTKNTLHRLIESGVLPIINENDTITTEEIRVGDNDRLAAKVAQMVQAQHLVILTGVDGLYDRNPSEPGAKLVETVHDVSQYLAVTSEVGTLGTGGMLTKMQAANMAQNAGCTTLIANGEADNPITSVLDGARPCTTCVAHAEPADSWAAWLTDRLQMDGSIVISNSAADAMATGGRGIDRDDIISICGNYVKGDVIHIYDETGTERARGMTDFSSEQTAILVRNREIPVKQLIGYHSRAVLVEIENLICLDDRHILWEPLEATATA</sequence>
<dbReference type="EMBL" id="BMGD01000007">
    <property type="protein sequence ID" value="GGB75088.1"/>
    <property type="molecule type" value="Genomic_DNA"/>
</dbReference>
<keyword evidence="5" id="KW-0547">Nucleotide-binding</keyword>
<dbReference type="InterPro" id="IPR011529">
    <property type="entry name" value="Glu_5kinase"/>
</dbReference>
<organism evidence="10 11">
    <name type="scientific">Blastomonas aquatica</name>
    <dbReference type="NCBI Taxonomy" id="1510276"/>
    <lineage>
        <taxon>Bacteria</taxon>
        <taxon>Pseudomonadati</taxon>
        <taxon>Pseudomonadota</taxon>
        <taxon>Alphaproteobacteria</taxon>
        <taxon>Sphingomonadales</taxon>
        <taxon>Sphingomonadaceae</taxon>
        <taxon>Blastomonas</taxon>
    </lineage>
</organism>
<dbReference type="NCBIfam" id="TIGR01027">
    <property type="entry name" value="proB"/>
    <property type="match status" value="1"/>
</dbReference>
<dbReference type="InterPro" id="IPR001048">
    <property type="entry name" value="Asp/Glu/Uridylate_kinase"/>
</dbReference>
<comment type="caution">
    <text evidence="10">The sequence shown here is derived from an EMBL/GenBank/DDBJ whole genome shotgun (WGS) entry which is preliminary data.</text>
</comment>
<keyword evidence="3" id="KW-0641">Proline biosynthesis</keyword>
<dbReference type="InterPro" id="IPR036393">
    <property type="entry name" value="AceGlu_kinase-like_sf"/>
</dbReference>
<evidence type="ECO:0000313" key="10">
    <source>
        <dbReference type="EMBL" id="GGB75088.1"/>
    </source>
</evidence>
<evidence type="ECO:0000256" key="5">
    <source>
        <dbReference type="ARBA" id="ARBA00022741"/>
    </source>
</evidence>
<accession>A0ABQ1JU87</accession>
<dbReference type="PRINTS" id="PR00474">
    <property type="entry name" value="GLU5KINASE"/>
</dbReference>
<keyword evidence="1" id="KW-0963">Cytoplasm</keyword>
<keyword evidence="7" id="KW-0067">ATP-binding</keyword>
<proteinExistence type="predicted"/>
<dbReference type="Proteomes" id="UP000614261">
    <property type="component" value="Unassembled WGS sequence"/>
</dbReference>
<dbReference type="InterPro" id="IPR001057">
    <property type="entry name" value="Glu/AcGlu_kinase"/>
</dbReference>
<dbReference type="InterPro" id="IPR005715">
    <property type="entry name" value="Glu_5kinase/COase_Synthase"/>
</dbReference>
<evidence type="ECO:0000256" key="3">
    <source>
        <dbReference type="ARBA" id="ARBA00022650"/>
    </source>
</evidence>
<evidence type="ECO:0000259" key="9">
    <source>
        <dbReference type="Pfam" id="PF01472"/>
    </source>
</evidence>
<keyword evidence="4" id="KW-0808">Transferase</keyword>
<feature type="domain" description="PUA" evidence="9">
    <location>
        <begin position="243"/>
        <end position="311"/>
    </location>
</feature>
<dbReference type="CDD" id="cd04242">
    <property type="entry name" value="AAK_G5K_ProB"/>
    <property type="match status" value="1"/>
</dbReference>